<proteinExistence type="predicted"/>
<name>A0ABS1JY65_9MICC</name>
<dbReference type="EMBL" id="JAERRC010000001">
    <property type="protein sequence ID" value="MBL0703957.1"/>
    <property type="molecule type" value="Genomic_DNA"/>
</dbReference>
<protein>
    <submittedName>
        <fullName evidence="2">Nuclear transport factor 2 family protein</fullName>
    </submittedName>
</protein>
<dbReference type="RefSeq" id="WP_189694890.1">
    <property type="nucleotide sequence ID" value="NZ_BNCM01000014.1"/>
</dbReference>
<dbReference type="Gene3D" id="3.10.450.50">
    <property type="match status" value="1"/>
</dbReference>
<dbReference type="Proteomes" id="UP000639051">
    <property type="component" value="Unassembled WGS sequence"/>
</dbReference>
<dbReference type="SUPFAM" id="SSF54427">
    <property type="entry name" value="NTF2-like"/>
    <property type="match status" value="1"/>
</dbReference>
<evidence type="ECO:0000259" key="1">
    <source>
        <dbReference type="Pfam" id="PF12680"/>
    </source>
</evidence>
<keyword evidence="3" id="KW-1185">Reference proteome</keyword>
<organism evidence="2 3">
    <name type="scientific">Sinomonas cellulolyticus</name>
    <dbReference type="NCBI Taxonomy" id="2801916"/>
    <lineage>
        <taxon>Bacteria</taxon>
        <taxon>Bacillati</taxon>
        <taxon>Actinomycetota</taxon>
        <taxon>Actinomycetes</taxon>
        <taxon>Micrococcales</taxon>
        <taxon>Micrococcaceae</taxon>
        <taxon>Sinomonas</taxon>
    </lineage>
</organism>
<reference evidence="2 3" key="1">
    <citation type="submission" date="2021-01" db="EMBL/GenBank/DDBJ databases">
        <title>Genome public.</title>
        <authorList>
            <person name="Liu C."/>
            <person name="Sun Q."/>
        </authorList>
    </citation>
    <scope>NUCLEOTIDE SEQUENCE [LARGE SCALE GENOMIC DNA]</scope>
    <source>
        <strain evidence="2 3">JC656</strain>
    </source>
</reference>
<feature type="domain" description="SnoaL-like" evidence="1">
    <location>
        <begin position="15"/>
        <end position="115"/>
    </location>
</feature>
<evidence type="ECO:0000313" key="3">
    <source>
        <dbReference type="Proteomes" id="UP000639051"/>
    </source>
</evidence>
<dbReference type="InterPro" id="IPR032710">
    <property type="entry name" value="NTF2-like_dom_sf"/>
</dbReference>
<evidence type="ECO:0000313" key="2">
    <source>
        <dbReference type="EMBL" id="MBL0703957.1"/>
    </source>
</evidence>
<accession>A0ABS1JY65</accession>
<sequence length="159" mass="16882">MDAATSFTALPAGPVRRIFEAIARHDLEAMVSCFAEDYVNETPVHPDRSFTGRAQVHKNWTAILAGFPDLEPYVVRATTAPDGMVWVEWGQRGTRRDGVPVHLAGVSIFTLDGDAVSAVRFYLEQVESVSGTVDRNVADIVGAAAAGAPTGTAGGGERP</sequence>
<gene>
    <name evidence="2" type="ORF">JJE72_00370</name>
</gene>
<comment type="caution">
    <text evidence="2">The sequence shown here is derived from an EMBL/GenBank/DDBJ whole genome shotgun (WGS) entry which is preliminary data.</text>
</comment>
<dbReference type="InterPro" id="IPR037401">
    <property type="entry name" value="SnoaL-like"/>
</dbReference>
<dbReference type="Pfam" id="PF12680">
    <property type="entry name" value="SnoaL_2"/>
    <property type="match status" value="1"/>
</dbReference>